<name>A0A3Q2XGY1_HIPCM</name>
<accession>A0A3Q2XGY1</accession>
<dbReference type="Proteomes" id="UP000264820">
    <property type="component" value="Unplaced"/>
</dbReference>
<protein>
    <submittedName>
        <fullName evidence="3">Duboraya</fullName>
    </submittedName>
</protein>
<dbReference type="CTD" id="566846"/>
<reference evidence="3" key="1">
    <citation type="submission" date="2025-08" db="UniProtKB">
        <authorList>
            <consortium name="Ensembl"/>
        </authorList>
    </citation>
    <scope>IDENTIFICATION</scope>
</reference>
<keyword evidence="4" id="KW-1185">Reference proteome</keyword>
<proteinExistence type="predicted"/>
<feature type="compositionally biased region" description="Basic and acidic residues" evidence="1">
    <location>
        <begin position="1"/>
        <end position="10"/>
    </location>
</feature>
<reference evidence="3" key="2">
    <citation type="submission" date="2025-09" db="UniProtKB">
        <authorList>
            <consortium name="Ensembl"/>
        </authorList>
    </citation>
    <scope>IDENTIFICATION</scope>
</reference>
<feature type="domain" description="FAM21/CAPZIP" evidence="2">
    <location>
        <begin position="67"/>
        <end position="188"/>
    </location>
</feature>
<dbReference type="AlphaFoldDB" id="A0A3Q2XGY1"/>
<sequence>MQEGHGRENEEQTASRPSVAELAGRFKGSSPPPASETEKPVRRRPPRSLQLPKSHGDEHERPSGVTSPVKAKRNSALIEKLQANLALSPANLLPSPKSPGFRLLPPFSPPSSPSPTAGTPSPTLTSPSSISTSLVTEEEGPVSFEAPPTAAEGSLLMNVNKSRARHSLRRRPPSRRHRKSSNGEEVAAAGEETDTPTSQPDQKTTQGGGGDVVGDDNRNHLKEDKSEETPKEGQINRDIHLRGEEENKKQDDGEEKETQDGVMGEGENQETTSEESPNNNKDEDKSHGSTWQS</sequence>
<feature type="compositionally biased region" description="Polar residues" evidence="1">
    <location>
        <begin position="269"/>
        <end position="279"/>
    </location>
</feature>
<feature type="compositionally biased region" description="Low complexity" evidence="1">
    <location>
        <begin position="87"/>
        <end position="105"/>
    </location>
</feature>
<feature type="region of interest" description="Disordered" evidence="1">
    <location>
        <begin position="1"/>
        <end position="75"/>
    </location>
</feature>
<dbReference type="Ensembl" id="ENSHCOT00000009457.1">
    <property type="protein sequence ID" value="ENSHCOP00000003007.1"/>
    <property type="gene ID" value="ENSHCOG00000004256.1"/>
</dbReference>
<dbReference type="Pfam" id="PF15255">
    <property type="entry name" value="CAP-ZIP_m"/>
    <property type="match status" value="1"/>
</dbReference>
<dbReference type="InterPro" id="IPR029341">
    <property type="entry name" value="FAM21/CAPZIP"/>
</dbReference>
<dbReference type="RefSeq" id="XP_019719805.1">
    <property type="nucleotide sequence ID" value="XM_019864246.1"/>
</dbReference>
<evidence type="ECO:0000313" key="3">
    <source>
        <dbReference type="Ensembl" id="ENSHCOP00000003007.1"/>
    </source>
</evidence>
<feature type="region of interest" description="Disordered" evidence="1">
    <location>
        <begin position="87"/>
        <end position="293"/>
    </location>
</feature>
<organism evidence="3 4">
    <name type="scientific">Hippocampus comes</name>
    <name type="common">Tiger tail seahorse</name>
    <dbReference type="NCBI Taxonomy" id="109280"/>
    <lineage>
        <taxon>Eukaryota</taxon>
        <taxon>Metazoa</taxon>
        <taxon>Chordata</taxon>
        <taxon>Craniata</taxon>
        <taxon>Vertebrata</taxon>
        <taxon>Euteleostomi</taxon>
        <taxon>Actinopterygii</taxon>
        <taxon>Neopterygii</taxon>
        <taxon>Teleostei</taxon>
        <taxon>Neoteleostei</taxon>
        <taxon>Acanthomorphata</taxon>
        <taxon>Syngnathiaria</taxon>
        <taxon>Syngnathiformes</taxon>
        <taxon>Syngnathoidei</taxon>
        <taxon>Syngnathidae</taxon>
        <taxon>Hippocampus</taxon>
    </lineage>
</organism>
<feature type="compositionally biased region" description="Low complexity" evidence="1">
    <location>
        <begin position="114"/>
        <end position="134"/>
    </location>
</feature>
<dbReference type="OrthoDB" id="9450049at2759"/>
<feature type="compositionally biased region" description="Basic and acidic residues" evidence="1">
    <location>
        <begin position="215"/>
        <end position="259"/>
    </location>
</feature>
<evidence type="ECO:0000313" key="4">
    <source>
        <dbReference type="Proteomes" id="UP000264820"/>
    </source>
</evidence>
<dbReference type="GeneTree" id="ENSGT00940000153997"/>
<feature type="compositionally biased region" description="Basic residues" evidence="1">
    <location>
        <begin position="162"/>
        <end position="180"/>
    </location>
</feature>
<dbReference type="STRING" id="109280.ENSHCOP00000003007"/>
<feature type="compositionally biased region" description="Polar residues" evidence="1">
    <location>
        <begin position="195"/>
        <end position="205"/>
    </location>
</feature>
<dbReference type="GeneID" id="109512453"/>
<evidence type="ECO:0000256" key="1">
    <source>
        <dbReference type="SAM" id="MobiDB-lite"/>
    </source>
</evidence>
<evidence type="ECO:0000259" key="2">
    <source>
        <dbReference type="Pfam" id="PF15255"/>
    </source>
</evidence>
<dbReference type="OMA" id="MGEGENQ"/>